<organism evidence="5 6">
    <name type="scientific">Paenibacillus pectinilyticus</name>
    <dbReference type="NCBI Taxonomy" id="512399"/>
    <lineage>
        <taxon>Bacteria</taxon>
        <taxon>Bacillati</taxon>
        <taxon>Bacillota</taxon>
        <taxon>Bacilli</taxon>
        <taxon>Bacillales</taxon>
        <taxon>Paenibacillaceae</taxon>
        <taxon>Paenibacillus</taxon>
    </lineage>
</organism>
<dbReference type="OrthoDB" id="369370at2"/>
<dbReference type="Proteomes" id="UP000093309">
    <property type="component" value="Unassembled WGS sequence"/>
</dbReference>
<keyword evidence="4" id="KW-0812">Transmembrane</keyword>
<dbReference type="Pfam" id="PF14559">
    <property type="entry name" value="TPR_19"/>
    <property type="match status" value="1"/>
</dbReference>
<dbReference type="RefSeq" id="WP_065858197.1">
    <property type="nucleotide sequence ID" value="NZ_LYPC01000028.1"/>
</dbReference>
<evidence type="ECO:0000313" key="6">
    <source>
        <dbReference type="Proteomes" id="UP000093309"/>
    </source>
</evidence>
<dbReference type="SUPFAM" id="SSF48452">
    <property type="entry name" value="TPR-like"/>
    <property type="match status" value="1"/>
</dbReference>
<name>A0A1C0ZT87_9BACL</name>
<dbReference type="EMBL" id="LYPC01000028">
    <property type="protein sequence ID" value="OCT11295.1"/>
    <property type="molecule type" value="Genomic_DNA"/>
</dbReference>
<dbReference type="InterPro" id="IPR011990">
    <property type="entry name" value="TPR-like_helical_dom_sf"/>
</dbReference>
<dbReference type="AlphaFoldDB" id="A0A1C0ZT87"/>
<dbReference type="PROSITE" id="PS50005">
    <property type="entry name" value="TPR"/>
    <property type="match status" value="1"/>
</dbReference>
<proteinExistence type="predicted"/>
<feature type="transmembrane region" description="Helical" evidence="4">
    <location>
        <begin position="12"/>
        <end position="42"/>
    </location>
</feature>
<dbReference type="PANTHER" id="PTHR45586:SF1">
    <property type="entry name" value="LIPOPOLYSACCHARIDE ASSEMBLY PROTEIN B"/>
    <property type="match status" value="1"/>
</dbReference>
<evidence type="ECO:0000256" key="3">
    <source>
        <dbReference type="PROSITE-ProRule" id="PRU00339"/>
    </source>
</evidence>
<dbReference type="PANTHER" id="PTHR45586">
    <property type="entry name" value="TPR REPEAT-CONTAINING PROTEIN PA4667"/>
    <property type="match status" value="1"/>
</dbReference>
<accession>A0A1C0ZT87</accession>
<sequence length="278" mass="31475">MPPILKSVLKIIVVLILIVMAFKVNWLVGVAAIVVILGYFVYVSRSALYAQRGNLAYMKGDREQALILMEKAYRSKPILPKHQVGYGYLLMRMGDLSKAEQMFEEVLHTTNAADMRMQARLNVATVYWLQNKRDESYSILQELAQEVKNTLVYGNFGYFQILHGDLEAALAYNLEAYAYNDTDLTIMDNVAQNYYMLGRLNEADEMYTKVIAKTPKHAESYYFYAQTLHKLGRTQAAREQLATALEKELALVTPLTKADIELFASQLDNEAGSGVQGE</sequence>
<dbReference type="STRING" id="512399.A8709_06360"/>
<keyword evidence="4" id="KW-0472">Membrane</keyword>
<evidence type="ECO:0000256" key="2">
    <source>
        <dbReference type="ARBA" id="ARBA00022803"/>
    </source>
</evidence>
<protein>
    <submittedName>
        <fullName evidence="5">Uncharacterized protein</fullName>
    </submittedName>
</protein>
<comment type="caution">
    <text evidence="5">The sequence shown here is derived from an EMBL/GenBank/DDBJ whole genome shotgun (WGS) entry which is preliminary data.</text>
</comment>
<evidence type="ECO:0000313" key="5">
    <source>
        <dbReference type="EMBL" id="OCT11295.1"/>
    </source>
</evidence>
<keyword evidence="1" id="KW-0677">Repeat</keyword>
<feature type="repeat" description="TPR" evidence="3">
    <location>
        <begin position="184"/>
        <end position="217"/>
    </location>
</feature>
<reference evidence="6" key="1">
    <citation type="submission" date="2016-05" db="EMBL/GenBank/DDBJ databases">
        <title>Paenibacillus oryzae. sp. nov., isolated from the rice root.</title>
        <authorList>
            <person name="Zhang J."/>
            <person name="Zhang X."/>
        </authorList>
    </citation>
    <scope>NUCLEOTIDE SEQUENCE [LARGE SCALE GENOMIC DNA]</scope>
    <source>
        <strain evidence="6">KCTC13222</strain>
    </source>
</reference>
<dbReference type="Gene3D" id="1.25.40.10">
    <property type="entry name" value="Tetratricopeptide repeat domain"/>
    <property type="match status" value="2"/>
</dbReference>
<keyword evidence="2 3" id="KW-0802">TPR repeat</keyword>
<keyword evidence="6" id="KW-1185">Reference proteome</keyword>
<gene>
    <name evidence="5" type="ORF">A8709_06360</name>
</gene>
<dbReference type="SMART" id="SM00028">
    <property type="entry name" value="TPR"/>
    <property type="match status" value="5"/>
</dbReference>
<dbReference type="InterPro" id="IPR051012">
    <property type="entry name" value="CellSynth/LPSAsmb/PSIAsmb"/>
</dbReference>
<dbReference type="InterPro" id="IPR019734">
    <property type="entry name" value="TPR_rpt"/>
</dbReference>
<evidence type="ECO:0000256" key="1">
    <source>
        <dbReference type="ARBA" id="ARBA00022737"/>
    </source>
</evidence>
<evidence type="ECO:0000256" key="4">
    <source>
        <dbReference type="SAM" id="Phobius"/>
    </source>
</evidence>
<keyword evidence="4" id="KW-1133">Transmembrane helix</keyword>